<dbReference type="Pfam" id="PF11867">
    <property type="entry name" value="T1RH-like_C"/>
    <property type="match status" value="1"/>
</dbReference>
<evidence type="ECO:0000256" key="5">
    <source>
        <dbReference type="ARBA" id="ARBA00022747"/>
    </source>
</evidence>
<dbReference type="InterPro" id="IPR040980">
    <property type="entry name" value="SWI2_SNF2"/>
</dbReference>
<keyword evidence="6" id="KW-0255">Endonuclease</keyword>
<evidence type="ECO:0000256" key="8">
    <source>
        <dbReference type="ARBA" id="ARBA00022840"/>
    </source>
</evidence>
<dbReference type="GO" id="GO:0003677">
    <property type="term" value="F:DNA binding"/>
    <property type="evidence" value="ECO:0007669"/>
    <property type="project" value="UniProtKB-KW"/>
</dbReference>
<comment type="function">
    <text evidence="10">Subunit R is required for both nuclease and ATPase activities, but not for modification.</text>
</comment>
<dbReference type="Proteomes" id="UP000199227">
    <property type="component" value="Unassembled WGS sequence"/>
</dbReference>
<dbReference type="Gene3D" id="3.90.1570.50">
    <property type="match status" value="1"/>
</dbReference>
<proteinExistence type="inferred from homology"/>
<dbReference type="GO" id="GO:0009035">
    <property type="term" value="F:type I site-specific deoxyribonuclease activity"/>
    <property type="evidence" value="ECO:0007669"/>
    <property type="project" value="UniProtKB-EC"/>
</dbReference>
<dbReference type="PANTHER" id="PTHR30195">
    <property type="entry name" value="TYPE I SITE-SPECIFIC DEOXYRIBONUCLEASE PROTEIN SUBUNIT M AND R"/>
    <property type="match status" value="1"/>
</dbReference>
<keyword evidence="8 10" id="KW-0067">ATP-binding</keyword>
<dbReference type="SUPFAM" id="SSF52540">
    <property type="entry name" value="P-loop containing nucleoside triphosphate hydrolases"/>
    <property type="match status" value="2"/>
</dbReference>
<dbReference type="NCBIfam" id="TIGR00348">
    <property type="entry name" value="hsdR"/>
    <property type="match status" value="1"/>
</dbReference>
<evidence type="ECO:0000256" key="6">
    <source>
        <dbReference type="ARBA" id="ARBA00022759"/>
    </source>
</evidence>
<evidence type="ECO:0000313" key="13">
    <source>
        <dbReference type="Proteomes" id="UP000199227"/>
    </source>
</evidence>
<dbReference type="InterPro" id="IPR027417">
    <property type="entry name" value="P-loop_NTPase"/>
</dbReference>
<comment type="similarity">
    <text evidence="2 10">Belongs to the HsdR family.</text>
</comment>
<evidence type="ECO:0000313" key="12">
    <source>
        <dbReference type="EMBL" id="SFP74380.1"/>
    </source>
</evidence>
<name>A0A1I5SUE0_9BACT</name>
<dbReference type="GO" id="GO:0005524">
    <property type="term" value="F:ATP binding"/>
    <property type="evidence" value="ECO:0007669"/>
    <property type="project" value="UniProtKB-KW"/>
</dbReference>
<evidence type="ECO:0000256" key="7">
    <source>
        <dbReference type="ARBA" id="ARBA00022801"/>
    </source>
</evidence>
<dbReference type="Gene3D" id="3.40.50.300">
    <property type="entry name" value="P-loop containing nucleotide triphosphate hydrolases"/>
    <property type="match status" value="2"/>
</dbReference>
<organism evidence="12 13">
    <name type="scientific">Hydrogenimonas thermophila</name>
    <dbReference type="NCBI Taxonomy" id="223786"/>
    <lineage>
        <taxon>Bacteria</taxon>
        <taxon>Pseudomonadati</taxon>
        <taxon>Campylobacterota</taxon>
        <taxon>Epsilonproteobacteria</taxon>
        <taxon>Campylobacterales</taxon>
        <taxon>Hydrogenimonadaceae</taxon>
        <taxon>Hydrogenimonas</taxon>
    </lineage>
</organism>
<keyword evidence="3" id="KW-0540">Nuclease</keyword>
<evidence type="ECO:0000256" key="1">
    <source>
        <dbReference type="ARBA" id="ARBA00000851"/>
    </source>
</evidence>
<dbReference type="EC" id="3.1.21.3" evidence="10"/>
<keyword evidence="4 10" id="KW-0547">Nucleotide-binding</keyword>
<dbReference type="EMBL" id="FOXB01000037">
    <property type="protein sequence ID" value="SFP74380.1"/>
    <property type="molecule type" value="Genomic_DNA"/>
</dbReference>
<feature type="domain" description="Helicase ATP-binding" evidence="11">
    <location>
        <begin position="268"/>
        <end position="449"/>
    </location>
</feature>
<evidence type="ECO:0000256" key="9">
    <source>
        <dbReference type="ARBA" id="ARBA00023125"/>
    </source>
</evidence>
<reference evidence="12 13" key="1">
    <citation type="submission" date="2016-10" db="EMBL/GenBank/DDBJ databases">
        <authorList>
            <person name="de Groot N.N."/>
        </authorList>
    </citation>
    <scope>NUCLEOTIDE SEQUENCE [LARGE SCALE GENOMIC DNA]</scope>
    <source>
        <strain evidence="12 13">EP1-55-1</strain>
    </source>
</reference>
<dbReference type="Pfam" id="PF04313">
    <property type="entry name" value="HSDR_N"/>
    <property type="match status" value="1"/>
</dbReference>
<evidence type="ECO:0000256" key="4">
    <source>
        <dbReference type="ARBA" id="ARBA00022741"/>
    </source>
</evidence>
<keyword evidence="13" id="KW-1185">Reference proteome</keyword>
<dbReference type="InterPro" id="IPR007409">
    <property type="entry name" value="Restrct_endonuc_type1_HsdR_N"/>
</dbReference>
<evidence type="ECO:0000256" key="2">
    <source>
        <dbReference type="ARBA" id="ARBA00008598"/>
    </source>
</evidence>
<dbReference type="SMART" id="SM00487">
    <property type="entry name" value="DEXDc"/>
    <property type="match status" value="1"/>
</dbReference>
<dbReference type="InterPro" id="IPR014001">
    <property type="entry name" value="Helicase_ATP-bd"/>
</dbReference>
<dbReference type="RefSeq" id="WP_218147945.1">
    <property type="nucleotide sequence ID" value="NZ_FOXB01000037.1"/>
</dbReference>
<accession>A0A1I5SUE0</accession>
<dbReference type="Pfam" id="PF18766">
    <property type="entry name" value="SWI2_SNF2"/>
    <property type="match status" value="1"/>
</dbReference>
<dbReference type="InterPro" id="IPR004473">
    <property type="entry name" value="Restrct_endonuc_typeI_HsdR"/>
</dbReference>
<evidence type="ECO:0000256" key="10">
    <source>
        <dbReference type="RuleBase" id="RU364115"/>
    </source>
</evidence>
<dbReference type="AlphaFoldDB" id="A0A1I5SUE0"/>
<protein>
    <recommendedName>
        <fullName evidence="10">Type I restriction enzyme endonuclease subunit</fullName>
        <shortName evidence="10">R protein</shortName>
        <ecNumber evidence="10">3.1.21.3</ecNumber>
    </recommendedName>
</protein>
<evidence type="ECO:0000259" key="11">
    <source>
        <dbReference type="PROSITE" id="PS51192"/>
    </source>
</evidence>
<sequence length="1005" mass="115938">MITENQVEELAIDWLKELGFDYLHGSEIERDYNEVLLEDRLKNALININNLPIEAIDEAIVALKKQNFSSLIQNNREFHKKLIDGILVEKVENDEKSIEIVKLIDFENPQANDFLVVNQFTVIGKKNHRPDIVVFINGMPLFVMELKNPADEDATIFEAYNQLQTYKNNIEDLFIYNEALIISDGVTAKIGSLNANFERFMYWKYVDDEKEAPFSYQLETLIRGFFKKEYLTNYIQNFITFEDDEKEIIKKIAGYHQFHAVRRAIESIKSAKNKKAGIIWHTQGSGKSLSMVFLTGKIVQDKDLKNPTIVVITDRNDLDDQLLNTFSKSHELLKQKPIQIESIDDLRETLKNRSSGGIIFTTIQKFALKDDEGEFPSLTLRENIIVIADEAHRSHYGFEAVLRGENYKYGYAKYLRDALPNATFIGFTGTPIESEDKDTRRVFGDYISIYDIEDAVKDGATVPIYYESRLAKLNLDNLKEVDEEVENLIKDEDIQYKEKIKREWASLEKLVGAKDRLSTIAKDIVEHFENRLSVIDGKGMIVAISREVAVDLYNEIIKFRPSWHNDDPMKGFIKVIMTGSASDDEKLQKHIYSKKIKKEIEKRFKNIDDELKLVIVVDMWLTGFDVPSLHTMYIDKPMRGHNLMQAIARVNRVFKGKSGGLIVDYIGIANELKNALRVYTSSGGKGKTATPSEEMYHEMLKRIDIIRGMFHGFDYSEYKTNPHKLLAPATNHILGLEDGKKRFCDEVVALTKAYSLCSTLEKALKYKEEVAFFQAVKSILIKSHSNKERRTNKSIKHIIDNSIKVEGIEDIFDLVGLDKPNISILSDEFLEEVSQMKYKNLAVELLERLLKNEIKSKSKTSIVREQKFSEKLQTILNRYHNRTIETAQVIEELIAMAKDFRAELQKGKGLGLNDDEIAFYEALALNESAVRELGDETLKKIAIELTETLRKNVTIDWKYRENIRAKIKNRIRVLLRRYKYPPDKTPQAIETVLKQAERISDEWSN</sequence>
<dbReference type="STRING" id="223786.SAMN05216234_13721"/>
<evidence type="ECO:0000256" key="3">
    <source>
        <dbReference type="ARBA" id="ARBA00022722"/>
    </source>
</evidence>
<dbReference type="PROSITE" id="PS51192">
    <property type="entry name" value="HELICASE_ATP_BIND_1"/>
    <property type="match status" value="1"/>
</dbReference>
<keyword evidence="5 10" id="KW-0680">Restriction system</keyword>
<dbReference type="InterPro" id="IPR021810">
    <property type="entry name" value="T1RH-like_C"/>
</dbReference>
<gene>
    <name evidence="12" type="ORF">SAMN05216234_13721</name>
</gene>
<dbReference type="CDD" id="cd18030">
    <property type="entry name" value="DEXHc_RE_I_HsdR"/>
    <property type="match status" value="1"/>
</dbReference>
<dbReference type="InterPro" id="IPR051268">
    <property type="entry name" value="Type-I_R_enzyme_R_subunit"/>
</dbReference>
<comment type="subunit">
    <text evidence="10">The type I restriction/modification system is composed of three polypeptides R, M and S.</text>
</comment>
<keyword evidence="9 10" id="KW-0238">DNA-binding</keyword>
<dbReference type="InterPro" id="IPR055180">
    <property type="entry name" value="HsdR_RecA-like_helicase_dom_2"/>
</dbReference>
<dbReference type="Pfam" id="PF22679">
    <property type="entry name" value="T1R_D3-like"/>
    <property type="match status" value="1"/>
</dbReference>
<dbReference type="CDD" id="cd22332">
    <property type="entry name" value="HsdR_N"/>
    <property type="match status" value="1"/>
</dbReference>
<dbReference type="CDD" id="cd18800">
    <property type="entry name" value="SF2_C_EcoR124I-like"/>
    <property type="match status" value="1"/>
</dbReference>
<dbReference type="PANTHER" id="PTHR30195:SF15">
    <property type="entry name" value="TYPE I RESTRICTION ENZYME HINDI ENDONUCLEASE SUBUNIT"/>
    <property type="match status" value="1"/>
</dbReference>
<keyword evidence="7 10" id="KW-0378">Hydrolase</keyword>
<dbReference type="GO" id="GO:0009307">
    <property type="term" value="P:DNA restriction-modification system"/>
    <property type="evidence" value="ECO:0007669"/>
    <property type="project" value="UniProtKB-KW"/>
</dbReference>
<comment type="catalytic activity">
    <reaction evidence="1 10">
        <text>Endonucleolytic cleavage of DNA to give random double-stranded fragments with terminal 5'-phosphates, ATP is simultaneously hydrolyzed.</text>
        <dbReference type="EC" id="3.1.21.3"/>
    </reaction>
</comment>